<evidence type="ECO:0000313" key="3">
    <source>
        <dbReference type="Proteomes" id="UP000821837"/>
    </source>
</evidence>
<dbReference type="VEuPathDB" id="VectorBase:RSAN_046989"/>
<accession>A0A9D4QB56</accession>
<dbReference type="EMBL" id="JABSTV010001247">
    <property type="protein sequence ID" value="KAH7972806.1"/>
    <property type="molecule type" value="Genomic_DNA"/>
</dbReference>
<evidence type="ECO:0000256" key="1">
    <source>
        <dbReference type="SAM" id="SignalP"/>
    </source>
</evidence>
<gene>
    <name evidence="2" type="ORF">HPB52_017360</name>
</gene>
<feature type="signal peptide" evidence="1">
    <location>
        <begin position="1"/>
        <end position="23"/>
    </location>
</feature>
<comment type="caution">
    <text evidence="2">The sequence shown here is derived from an EMBL/GenBank/DDBJ whole genome shotgun (WGS) entry which is preliminary data.</text>
</comment>
<sequence length="123" mass="13925">MKLLAALFMVTLAATVCSDLSEAREVKKSEYRRYMRFARMLALKTSREHAKIVTEITGVTRDGNLATIRYNALETKCKPGSRPPVRRRCPPLPEAVLMDCIGKVKFLGGGFRRPKYLNETLCM</sequence>
<reference evidence="2" key="2">
    <citation type="submission" date="2021-09" db="EMBL/GenBank/DDBJ databases">
        <authorList>
            <person name="Jia N."/>
            <person name="Wang J."/>
            <person name="Shi W."/>
            <person name="Du L."/>
            <person name="Sun Y."/>
            <person name="Zhan W."/>
            <person name="Jiang J."/>
            <person name="Wang Q."/>
            <person name="Zhang B."/>
            <person name="Ji P."/>
            <person name="Sakyi L.B."/>
            <person name="Cui X."/>
            <person name="Yuan T."/>
            <person name="Jiang B."/>
            <person name="Yang W."/>
            <person name="Lam T.T.-Y."/>
            <person name="Chang Q."/>
            <person name="Ding S."/>
            <person name="Wang X."/>
            <person name="Zhu J."/>
            <person name="Ruan X."/>
            <person name="Zhao L."/>
            <person name="Wei J."/>
            <person name="Que T."/>
            <person name="Du C."/>
            <person name="Cheng J."/>
            <person name="Dai P."/>
            <person name="Han X."/>
            <person name="Huang E."/>
            <person name="Gao Y."/>
            <person name="Liu J."/>
            <person name="Shao H."/>
            <person name="Ye R."/>
            <person name="Li L."/>
            <person name="Wei W."/>
            <person name="Wang X."/>
            <person name="Wang C."/>
            <person name="Huo Q."/>
            <person name="Li W."/>
            <person name="Guo W."/>
            <person name="Chen H."/>
            <person name="Chen S."/>
            <person name="Zhou L."/>
            <person name="Zhou L."/>
            <person name="Ni X."/>
            <person name="Tian J."/>
            <person name="Zhou Y."/>
            <person name="Sheng Y."/>
            <person name="Liu T."/>
            <person name="Pan Y."/>
            <person name="Xia L."/>
            <person name="Li J."/>
            <person name="Zhao F."/>
            <person name="Cao W."/>
        </authorList>
    </citation>
    <scope>NUCLEOTIDE SEQUENCE</scope>
    <source>
        <strain evidence="2">Rsan-2018</strain>
        <tissue evidence="2">Larvae</tissue>
    </source>
</reference>
<protein>
    <submittedName>
        <fullName evidence="2">Uncharacterized protein</fullName>
    </submittedName>
</protein>
<feature type="chain" id="PRO_5038714764" evidence="1">
    <location>
        <begin position="24"/>
        <end position="123"/>
    </location>
</feature>
<dbReference type="Proteomes" id="UP000821837">
    <property type="component" value="Chromosome 11"/>
</dbReference>
<reference evidence="2" key="1">
    <citation type="journal article" date="2020" name="Cell">
        <title>Large-Scale Comparative Analyses of Tick Genomes Elucidate Their Genetic Diversity and Vector Capacities.</title>
        <authorList>
            <consortium name="Tick Genome and Microbiome Consortium (TIGMIC)"/>
            <person name="Jia N."/>
            <person name="Wang J."/>
            <person name="Shi W."/>
            <person name="Du L."/>
            <person name="Sun Y."/>
            <person name="Zhan W."/>
            <person name="Jiang J.F."/>
            <person name="Wang Q."/>
            <person name="Zhang B."/>
            <person name="Ji P."/>
            <person name="Bell-Sakyi L."/>
            <person name="Cui X.M."/>
            <person name="Yuan T.T."/>
            <person name="Jiang B.G."/>
            <person name="Yang W.F."/>
            <person name="Lam T.T."/>
            <person name="Chang Q.C."/>
            <person name="Ding S.J."/>
            <person name="Wang X.J."/>
            <person name="Zhu J.G."/>
            <person name="Ruan X.D."/>
            <person name="Zhao L."/>
            <person name="Wei J.T."/>
            <person name="Ye R.Z."/>
            <person name="Que T.C."/>
            <person name="Du C.H."/>
            <person name="Zhou Y.H."/>
            <person name="Cheng J.X."/>
            <person name="Dai P.F."/>
            <person name="Guo W.B."/>
            <person name="Han X.H."/>
            <person name="Huang E.J."/>
            <person name="Li L.F."/>
            <person name="Wei W."/>
            <person name="Gao Y.C."/>
            <person name="Liu J.Z."/>
            <person name="Shao H.Z."/>
            <person name="Wang X."/>
            <person name="Wang C.C."/>
            <person name="Yang T.C."/>
            <person name="Huo Q.B."/>
            <person name="Li W."/>
            <person name="Chen H.Y."/>
            <person name="Chen S.E."/>
            <person name="Zhou L.G."/>
            <person name="Ni X.B."/>
            <person name="Tian J.H."/>
            <person name="Sheng Y."/>
            <person name="Liu T."/>
            <person name="Pan Y.S."/>
            <person name="Xia L.Y."/>
            <person name="Li J."/>
            <person name="Zhao F."/>
            <person name="Cao W.C."/>
        </authorList>
    </citation>
    <scope>NUCLEOTIDE SEQUENCE</scope>
    <source>
        <strain evidence="2">Rsan-2018</strain>
    </source>
</reference>
<name>A0A9D4QB56_RHISA</name>
<dbReference type="AlphaFoldDB" id="A0A9D4QB56"/>
<organism evidence="2 3">
    <name type="scientific">Rhipicephalus sanguineus</name>
    <name type="common">Brown dog tick</name>
    <name type="synonym">Ixodes sanguineus</name>
    <dbReference type="NCBI Taxonomy" id="34632"/>
    <lineage>
        <taxon>Eukaryota</taxon>
        <taxon>Metazoa</taxon>
        <taxon>Ecdysozoa</taxon>
        <taxon>Arthropoda</taxon>
        <taxon>Chelicerata</taxon>
        <taxon>Arachnida</taxon>
        <taxon>Acari</taxon>
        <taxon>Parasitiformes</taxon>
        <taxon>Ixodida</taxon>
        <taxon>Ixodoidea</taxon>
        <taxon>Ixodidae</taxon>
        <taxon>Rhipicephalinae</taxon>
        <taxon>Rhipicephalus</taxon>
        <taxon>Rhipicephalus</taxon>
    </lineage>
</organism>
<keyword evidence="1" id="KW-0732">Signal</keyword>
<evidence type="ECO:0000313" key="2">
    <source>
        <dbReference type="EMBL" id="KAH7972806.1"/>
    </source>
</evidence>
<proteinExistence type="predicted"/>
<keyword evidence="3" id="KW-1185">Reference proteome</keyword>